<dbReference type="EMBL" id="JAQGEF010000001">
    <property type="protein sequence ID" value="MDA3613334.1"/>
    <property type="molecule type" value="Genomic_DNA"/>
</dbReference>
<evidence type="ECO:0000313" key="2">
    <source>
        <dbReference type="EMBL" id="MDA3613334.1"/>
    </source>
</evidence>
<feature type="domain" description="KTSC" evidence="1">
    <location>
        <begin position="3"/>
        <end position="58"/>
    </location>
</feature>
<evidence type="ECO:0000259" key="1">
    <source>
        <dbReference type="Pfam" id="PF13619"/>
    </source>
</evidence>
<dbReference type="Proteomes" id="UP001210231">
    <property type="component" value="Unassembled WGS sequence"/>
</dbReference>
<comment type="caution">
    <text evidence="2">The sequence shown here is derived from an EMBL/GenBank/DDBJ whole genome shotgun (WGS) entry which is preliminary data.</text>
</comment>
<dbReference type="InterPro" id="IPR025309">
    <property type="entry name" value="KTSC_dom"/>
</dbReference>
<sequence>MPSSVIFKYRYFPAEQVLQVTFVSGAVYNYKNVPGNIFQQFSEAKNKGRFLNEHIKPWFHFEKLLQ</sequence>
<dbReference type="Pfam" id="PF13619">
    <property type="entry name" value="KTSC"/>
    <property type="match status" value="1"/>
</dbReference>
<organism evidence="2 3">
    <name type="scientific">Polluticaenibacter yanchengensis</name>
    <dbReference type="NCBI Taxonomy" id="3014562"/>
    <lineage>
        <taxon>Bacteria</taxon>
        <taxon>Pseudomonadati</taxon>
        <taxon>Bacteroidota</taxon>
        <taxon>Chitinophagia</taxon>
        <taxon>Chitinophagales</taxon>
        <taxon>Chitinophagaceae</taxon>
        <taxon>Polluticaenibacter</taxon>
    </lineage>
</organism>
<evidence type="ECO:0000313" key="3">
    <source>
        <dbReference type="Proteomes" id="UP001210231"/>
    </source>
</evidence>
<keyword evidence="3" id="KW-1185">Reference proteome</keyword>
<reference evidence="2 3" key="1">
    <citation type="submission" date="2022-12" db="EMBL/GenBank/DDBJ databases">
        <title>Chitinophagaceae gen. sp. nov., a new member of the family Chitinophagaceae, isolated from soil in a chemical factory.</title>
        <authorList>
            <person name="Ke Z."/>
        </authorList>
    </citation>
    <scope>NUCLEOTIDE SEQUENCE [LARGE SCALE GENOMIC DNA]</scope>
    <source>
        <strain evidence="2 3">LY-5</strain>
    </source>
</reference>
<accession>A0ABT4UFH3</accession>
<protein>
    <submittedName>
        <fullName evidence="2">KTSC domain-containing protein</fullName>
    </submittedName>
</protein>
<gene>
    <name evidence="2" type="ORF">O3P16_00830</name>
</gene>
<dbReference type="RefSeq" id="WP_407029666.1">
    <property type="nucleotide sequence ID" value="NZ_JAQGEF010000001.1"/>
</dbReference>
<name>A0ABT4UFH3_9BACT</name>
<proteinExistence type="predicted"/>